<feature type="chain" id="PRO_5029769514" evidence="1">
    <location>
        <begin position="20"/>
        <end position="279"/>
    </location>
</feature>
<name>A0A7K0FT01_9SPHI</name>
<dbReference type="Pfam" id="PF13595">
    <property type="entry name" value="DUF4138"/>
    <property type="match status" value="1"/>
</dbReference>
<feature type="signal peptide" evidence="1">
    <location>
        <begin position="1"/>
        <end position="19"/>
    </location>
</feature>
<dbReference type="AlphaFoldDB" id="A0A7K0FT01"/>
<accession>A0A7K0FT01</accession>
<sequence>MKRILIIAQVLLSSLALYAQKIPQVSIAELPVIAISDGVSLHIISPEKISYVDLSSSSLIGDLPEKNVLRIKAVPDSARSLISSGEAGIVTIVGETFIAQYRLTFTNPKGTDLITSQLEIIPQHMRPLDVSGVGLSQTELKINALSLLKRRENGHVQSVSAFGLSLTVNQVFTLGDYVLLDLSFNNTTNLGFEVDELRFKIEDKKINKSTNVQSVELKPTFQLYPFERFKKSFRNIYAFKKATFPGDKVFSIELSEKQISGRNLRATLRYSDILGADTF</sequence>
<keyword evidence="1" id="KW-0732">Signal</keyword>
<protein>
    <submittedName>
        <fullName evidence="2">DUF4138 domain-containing protein</fullName>
    </submittedName>
</protein>
<organism evidence="2 3">
    <name type="scientific">Pedobacter petrophilus</name>
    <dbReference type="NCBI Taxonomy" id="1908241"/>
    <lineage>
        <taxon>Bacteria</taxon>
        <taxon>Pseudomonadati</taxon>
        <taxon>Bacteroidota</taxon>
        <taxon>Sphingobacteriia</taxon>
        <taxon>Sphingobacteriales</taxon>
        <taxon>Sphingobacteriaceae</taxon>
        <taxon>Pedobacter</taxon>
    </lineage>
</organism>
<proteinExistence type="predicted"/>
<dbReference type="RefSeq" id="WP_154278910.1">
    <property type="nucleotide sequence ID" value="NZ_JBHUJQ010000001.1"/>
</dbReference>
<comment type="caution">
    <text evidence="2">The sequence shown here is derived from an EMBL/GenBank/DDBJ whole genome shotgun (WGS) entry which is preliminary data.</text>
</comment>
<reference evidence="2 3" key="1">
    <citation type="submission" date="2019-11" db="EMBL/GenBank/DDBJ databases">
        <title>Pedobacter petrophilus genome.</title>
        <authorList>
            <person name="Feldbauer M.J."/>
            <person name="Newman J.D."/>
        </authorList>
    </citation>
    <scope>NUCLEOTIDE SEQUENCE [LARGE SCALE GENOMIC DNA]</scope>
    <source>
        <strain evidence="2 3">LMG 29686</strain>
    </source>
</reference>
<evidence type="ECO:0000313" key="3">
    <source>
        <dbReference type="Proteomes" id="UP000487757"/>
    </source>
</evidence>
<dbReference type="InterPro" id="IPR022298">
    <property type="entry name" value="Conjug_transposon_TraN"/>
</dbReference>
<gene>
    <name evidence="2" type="ORF">GJU39_01425</name>
</gene>
<keyword evidence="3" id="KW-1185">Reference proteome</keyword>
<dbReference type="EMBL" id="WKKH01000002">
    <property type="protein sequence ID" value="MRX74735.1"/>
    <property type="molecule type" value="Genomic_DNA"/>
</dbReference>
<dbReference type="Proteomes" id="UP000487757">
    <property type="component" value="Unassembled WGS sequence"/>
</dbReference>
<dbReference type="OrthoDB" id="1038500at2"/>
<evidence type="ECO:0000256" key="1">
    <source>
        <dbReference type="SAM" id="SignalP"/>
    </source>
</evidence>
<evidence type="ECO:0000313" key="2">
    <source>
        <dbReference type="EMBL" id="MRX74735.1"/>
    </source>
</evidence>